<proteinExistence type="predicted"/>
<dbReference type="Proteomes" id="UP001381693">
    <property type="component" value="Unassembled WGS sequence"/>
</dbReference>
<reference evidence="1 2" key="1">
    <citation type="submission" date="2023-11" db="EMBL/GenBank/DDBJ databases">
        <title>Halocaridina rubra genome assembly.</title>
        <authorList>
            <person name="Smith C."/>
        </authorList>
    </citation>
    <scope>NUCLEOTIDE SEQUENCE [LARGE SCALE GENOMIC DNA]</scope>
    <source>
        <strain evidence="1">EP-1</strain>
        <tissue evidence="1">Whole</tissue>
    </source>
</reference>
<evidence type="ECO:0000313" key="2">
    <source>
        <dbReference type="Proteomes" id="UP001381693"/>
    </source>
</evidence>
<gene>
    <name evidence="1" type="ORF">SK128_003354</name>
</gene>
<keyword evidence="2" id="KW-1185">Reference proteome</keyword>
<comment type="caution">
    <text evidence="1">The sequence shown here is derived from an EMBL/GenBank/DDBJ whole genome shotgun (WGS) entry which is preliminary data.</text>
</comment>
<evidence type="ECO:0000313" key="1">
    <source>
        <dbReference type="EMBL" id="KAK7079183.1"/>
    </source>
</evidence>
<protein>
    <submittedName>
        <fullName evidence="1">Uncharacterized protein</fullName>
    </submittedName>
</protein>
<sequence>MLRERERHFLPPNENRIFLSDAAERATRVVTPHGESSPQTTYTRHAIEKNRPIITCHFHNLRPHL</sequence>
<dbReference type="AlphaFoldDB" id="A0AAN8XF07"/>
<accession>A0AAN8XF07</accession>
<organism evidence="1 2">
    <name type="scientific">Halocaridina rubra</name>
    <name type="common">Hawaiian red shrimp</name>
    <dbReference type="NCBI Taxonomy" id="373956"/>
    <lineage>
        <taxon>Eukaryota</taxon>
        <taxon>Metazoa</taxon>
        <taxon>Ecdysozoa</taxon>
        <taxon>Arthropoda</taxon>
        <taxon>Crustacea</taxon>
        <taxon>Multicrustacea</taxon>
        <taxon>Malacostraca</taxon>
        <taxon>Eumalacostraca</taxon>
        <taxon>Eucarida</taxon>
        <taxon>Decapoda</taxon>
        <taxon>Pleocyemata</taxon>
        <taxon>Caridea</taxon>
        <taxon>Atyoidea</taxon>
        <taxon>Atyidae</taxon>
        <taxon>Halocaridina</taxon>
    </lineage>
</organism>
<feature type="non-terminal residue" evidence="1">
    <location>
        <position position="65"/>
    </location>
</feature>
<dbReference type="EMBL" id="JAXCGZ010007568">
    <property type="protein sequence ID" value="KAK7079183.1"/>
    <property type="molecule type" value="Genomic_DNA"/>
</dbReference>
<name>A0AAN8XF07_HALRR</name>